<evidence type="ECO:0000313" key="5">
    <source>
        <dbReference type="Proteomes" id="UP000728185"/>
    </source>
</evidence>
<organism evidence="4 5">
    <name type="scientific">Fasciolopsis buskii</name>
    <dbReference type="NCBI Taxonomy" id="27845"/>
    <lineage>
        <taxon>Eukaryota</taxon>
        <taxon>Metazoa</taxon>
        <taxon>Spiralia</taxon>
        <taxon>Lophotrochozoa</taxon>
        <taxon>Platyhelminthes</taxon>
        <taxon>Trematoda</taxon>
        <taxon>Digenea</taxon>
        <taxon>Plagiorchiida</taxon>
        <taxon>Echinostomata</taxon>
        <taxon>Echinostomatoidea</taxon>
        <taxon>Fasciolidae</taxon>
        <taxon>Fasciolopsis</taxon>
    </lineage>
</organism>
<keyword evidence="3" id="KW-0413">Isomerase</keyword>
<name>A0A8E0RXF7_9TREM</name>
<comment type="caution">
    <text evidence="4">The sequence shown here is derived from an EMBL/GenBank/DDBJ whole genome shotgun (WGS) entry which is preliminary data.</text>
</comment>
<evidence type="ECO:0000256" key="1">
    <source>
        <dbReference type="ARBA" id="ARBA00004275"/>
    </source>
</evidence>
<dbReference type="Proteomes" id="UP000728185">
    <property type="component" value="Unassembled WGS sequence"/>
</dbReference>
<evidence type="ECO:0000313" key="4">
    <source>
        <dbReference type="EMBL" id="KAA0193256.1"/>
    </source>
</evidence>
<dbReference type="InterPro" id="IPR001753">
    <property type="entry name" value="Enoyl-CoA_hydra/iso"/>
</dbReference>
<dbReference type="InterPro" id="IPR051053">
    <property type="entry name" value="ECH/Chromodomain_protein"/>
</dbReference>
<keyword evidence="2" id="KW-0576">Peroxisome</keyword>
<dbReference type="Pfam" id="PF00378">
    <property type="entry name" value="ECH_1"/>
    <property type="match status" value="1"/>
</dbReference>
<dbReference type="InterPro" id="IPR029045">
    <property type="entry name" value="ClpP/crotonase-like_dom_sf"/>
</dbReference>
<proteinExistence type="predicted"/>
<evidence type="ECO:0000256" key="3">
    <source>
        <dbReference type="ARBA" id="ARBA00023235"/>
    </source>
</evidence>
<protein>
    <submittedName>
        <fullName evidence="4">Crotonase domain containing protein</fullName>
    </submittedName>
</protein>
<dbReference type="Gene3D" id="3.90.226.10">
    <property type="entry name" value="2-enoyl-CoA Hydratase, Chain A, domain 1"/>
    <property type="match status" value="1"/>
</dbReference>
<dbReference type="PANTHER" id="PTHR43684">
    <property type="match status" value="1"/>
</dbReference>
<reference evidence="4" key="1">
    <citation type="submission" date="2019-05" db="EMBL/GenBank/DDBJ databases">
        <title>Annotation for the trematode Fasciolopsis buski.</title>
        <authorList>
            <person name="Choi Y.-J."/>
        </authorList>
    </citation>
    <scope>NUCLEOTIDE SEQUENCE</scope>
    <source>
        <strain evidence="4">HT</strain>
        <tissue evidence="4">Whole worm</tissue>
    </source>
</reference>
<dbReference type="CDD" id="cd06558">
    <property type="entry name" value="crotonase-like"/>
    <property type="match status" value="1"/>
</dbReference>
<dbReference type="GO" id="GO:0004165">
    <property type="term" value="F:delta(3)-delta(2)-enoyl-CoA isomerase activity"/>
    <property type="evidence" value="ECO:0007669"/>
    <property type="project" value="UniProtKB-ARBA"/>
</dbReference>
<dbReference type="SUPFAM" id="SSF52096">
    <property type="entry name" value="ClpP/crotonase"/>
    <property type="match status" value="1"/>
</dbReference>
<comment type="subcellular location">
    <subcellularLocation>
        <location evidence="1">Peroxisome</location>
    </subcellularLocation>
</comment>
<gene>
    <name evidence="4" type="ORF">FBUS_10712</name>
</gene>
<sequence>MYRVWTEKLMDASNNPEVKLVAVTGVGDYFSSGNDLTSFTKPLQSGTPILQVAQEGRAILRKFVAAFIDCTKPLVALVNGPAVGISVTTLGLYDLVLAADQATFHIPLVSLGQTPEGCSSYTFPQIMGPLRAHDMLMFNRKLTAHEALDWGLVNRIFPMNVFRASCDQLLYEEWIRLPPEVI</sequence>
<dbReference type="EMBL" id="LUCM01005161">
    <property type="protein sequence ID" value="KAA0193256.1"/>
    <property type="molecule type" value="Genomic_DNA"/>
</dbReference>
<dbReference type="GO" id="GO:0005777">
    <property type="term" value="C:peroxisome"/>
    <property type="evidence" value="ECO:0007669"/>
    <property type="project" value="UniProtKB-SubCell"/>
</dbReference>
<dbReference type="AlphaFoldDB" id="A0A8E0RXF7"/>
<dbReference type="PANTHER" id="PTHR43684:SF1">
    <property type="entry name" value="ENOYL-COA DELTA ISOMERASE 2"/>
    <property type="match status" value="1"/>
</dbReference>
<evidence type="ECO:0000256" key="2">
    <source>
        <dbReference type="ARBA" id="ARBA00023140"/>
    </source>
</evidence>
<accession>A0A8E0RXF7</accession>
<dbReference type="OrthoDB" id="409763at2759"/>
<keyword evidence="5" id="KW-1185">Reference proteome</keyword>